<dbReference type="InterPro" id="IPR003526">
    <property type="entry name" value="MECDP_synthase"/>
</dbReference>
<dbReference type="Proteomes" id="UP000823906">
    <property type="component" value="Unassembled WGS sequence"/>
</dbReference>
<dbReference type="InterPro" id="IPR020555">
    <property type="entry name" value="MECDP_synthase_CS"/>
</dbReference>
<feature type="site" description="Transition state stabilizer" evidence="11">
    <location>
        <position position="266"/>
    </location>
</feature>
<feature type="site" description="Transition state stabilizer" evidence="11">
    <location>
        <position position="17"/>
    </location>
</feature>
<reference evidence="14" key="1">
    <citation type="journal article" date="2021" name="PeerJ">
        <title>Extensive microbial diversity within the chicken gut microbiome revealed by metagenomics and culture.</title>
        <authorList>
            <person name="Gilroy R."/>
            <person name="Ravi A."/>
            <person name="Getino M."/>
            <person name="Pursley I."/>
            <person name="Horton D.L."/>
            <person name="Alikhan N.F."/>
            <person name="Baker D."/>
            <person name="Gharbi K."/>
            <person name="Hall N."/>
            <person name="Watson M."/>
            <person name="Adriaenssens E.M."/>
            <person name="Foster-Nyarko E."/>
            <person name="Jarju S."/>
            <person name="Secka A."/>
            <person name="Antonio M."/>
            <person name="Oren A."/>
            <person name="Chaudhuri R.R."/>
            <person name="La Ragione R."/>
            <person name="Hildebrand F."/>
            <person name="Pallen M.J."/>
        </authorList>
    </citation>
    <scope>NUCLEOTIDE SEQUENCE</scope>
    <source>
        <strain evidence="14">ChiSjej5B23-2810</strain>
    </source>
</reference>
<evidence type="ECO:0000313" key="15">
    <source>
        <dbReference type="Proteomes" id="UP000823906"/>
    </source>
</evidence>
<evidence type="ECO:0000256" key="6">
    <source>
        <dbReference type="ARBA" id="ARBA00022695"/>
    </source>
</evidence>
<organism evidence="14 15">
    <name type="scientific">Candidatus Faecalibacterium faecigallinarum</name>
    <dbReference type="NCBI Taxonomy" id="2838577"/>
    <lineage>
        <taxon>Bacteria</taxon>
        <taxon>Bacillati</taxon>
        <taxon>Bacillota</taxon>
        <taxon>Clostridia</taxon>
        <taxon>Eubacteriales</taxon>
        <taxon>Oscillospiraceae</taxon>
        <taxon>Faecalibacterium</taxon>
    </lineage>
</organism>
<dbReference type="InterPro" id="IPR034683">
    <property type="entry name" value="IspD/TarI"/>
</dbReference>
<dbReference type="PROSITE" id="PS01350">
    <property type="entry name" value="ISPF"/>
    <property type="match status" value="1"/>
</dbReference>
<sequence>MKQTASAVVLAAGSSSRMGFDKLGFDLGDGTVLGRSLRAFDACPRIGEIVLVTGQDTALARQEAARCHKPVRLVPGGSTRAESARKGVEAASGELVAIHDAARPFVTEAVIEAALQGAAEWGAAAPAVPVKDTIKRGTPGDGRTVPDQCLVNFTPERASLYAVQTPQCFDRDTYLRISAQLDAAVARLVTDDASLFELAGLPVRLTAGDYANIKITTREDLPGSPIRQGENAMRIGYGYDVHRLVEGRPLILGGVDIPFEKGLLGHSDADVLAHAVMDAVLGAAALGDIGQHFPDSDPAYAGADSLALARRVAELVRAAGWQVGNIDATILCQRPKLAPHIPAMRQNLAGAFGLPVAAVSVKATTEEHLGFTGEGLGIAAHAVALIQPL</sequence>
<dbReference type="Gene3D" id="3.90.550.10">
    <property type="entry name" value="Spore Coat Polysaccharide Biosynthesis Protein SpsA, Chain A"/>
    <property type="match status" value="1"/>
</dbReference>
<dbReference type="CDD" id="cd02516">
    <property type="entry name" value="CDP-ME_synthetase"/>
    <property type="match status" value="1"/>
</dbReference>
<comment type="similarity">
    <text evidence="4 12">Belongs to the IspF family.</text>
</comment>
<feature type="binding site" evidence="11">
    <location>
        <position position="242"/>
    </location>
    <ligand>
        <name>a divalent metal cation</name>
        <dbReference type="ChEBI" id="CHEBI:60240"/>
    </ligand>
</feature>
<feature type="binding site" evidence="11">
    <location>
        <position position="371"/>
    </location>
    <ligand>
        <name>4-CDP-2-C-methyl-D-erythritol 2-phosphate</name>
        <dbReference type="ChEBI" id="CHEBI:57919"/>
    </ligand>
</feature>
<dbReference type="PANTHER" id="PTHR43181">
    <property type="entry name" value="2-C-METHYL-D-ERYTHRITOL 2,4-CYCLODIPHOSPHATE SYNTHASE, CHLOROPLASTIC"/>
    <property type="match status" value="1"/>
</dbReference>
<dbReference type="CDD" id="cd00554">
    <property type="entry name" value="MECDP_synthase"/>
    <property type="match status" value="1"/>
</dbReference>
<feature type="binding site" evidence="11">
    <location>
        <begin position="266"/>
        <end position="267"/>
    </location>
    <ligand>
        <name>4-CDP-2-C-methyl-D-erythritol 2-phosphate</name>
        <dbReference type="ChEBI" id="CHEBI:57919"/>
    </ligand>
</feature>
<dbReference type="EMBL" id="DWWN01000009">
    <property type="protein sequence ID" value="HJC44772.1"/>
    <property type="molecule type" value="Genomic_DNA"/>
</dbReference>
<dbReference type="GO" id="GO:0019288">
    <property type="term" value="P:isopentenyl diphosphate biosynthetic process, methylerythritol 4-phosphate pathway"/>
    <property type="evidence" value="ECO:0007669"/>
    <property type="project" value="UniProtKB-UniRule"/>
</dbReference>
<feature type="binding site" evidence="11">
    <location>
        <position position="274"/>
    </location>
    <ligand>
        <name>a divalent metal cation</name>
        <dbReference type="ChEBI" id="CHEBI:60240"/>
    </ligand>
</feature>
<dbReference type="Pfam" id="PF02542">
    <property type="entry name" value="YgbB"/>
    <property type="match status" value="1"/>
</dbReference>
<feature type="region of interest" description="2-C-methyl-D-erythritol 2,4-cyclodiphosphate synthase" evidence="11">
    <location>
        <begin position="234"/>
        <end position="389"/>
    </location>
</feature>
<dbReference type="HAMAP" id="MF_00107">
    <property type="entry name" value="IspF"/>
    <property type="match status" value="1"/>
</dbReference>
<evidence type="ECO:0000256" key="10">
    <source>
        <dbReference type="ARBA" id="ARBA00023268"/>
    </source>
</evidence>
<evidence type="ECO:0000256" key="12">
    <source>
        <dbReference type="RuleBase" id="RU004395"/>
    </source>
</evidence>
<dbReference type="EC" id="2.7.7.60" evidence="11"/>
<evidence type="ECO:0000256" key="8">
    <source>
        <dbReference type="ARBA" id="ARBA00023229"/>
    </source>
</evidence>
<feature type="site" description="Positions MEP for the nucleophilic attack" evidence="11">
    <location>
        <position position="157"/>
    </location>
</feature>
<keyword evidence="8 11" id="KW-0414">Isoprene biosynthesis</keyword>
<comment type="similarity">
    <text evidence="11">In the N-terminal section; belongs to the IspD/TarI cytidylyltransferase family. IspD subfamily.</text>
</comment>
<feature type="binding site" evidence="11">
    <location>
        <begin position="240"/>
        <end position="242"/>
    </location>
    <ligand>
        <name>4-CDP-2-C-methyl-D-erythritol 2-phosphate</name>
        <dbReference type="ChEBI" id="CHEBI:57919"/>
    </ligand>
</feature>
<dbReference type="GO" id="GO:0050518">
    <property type="term" value="F:2-C-methyl-D-erythritol 4-phosphate cytidylyltransferase activity"/>
    <property type="evidence" value="ECO:0007669"/>
    <property type="project" value="UniProtKB-UniRule"/>
</dbReference>
<comment type="catalytic activity">
    <reaction evidence="11">
        <text>2-C-methyl-D-erythritol 4-phosphate + CTP + H(+) = 4-CDP-2-C-methyl-D-erythritol + diphosphate</text>
        <dbReference type="Rhea" id="RHEA:13429"/>
        <dbReference type="ChEBI" id="CHEBI:15378"/>
        <dbReference type="ChEBI" id="CHEBI:33019"/>
        <dbReference type="ChEBI" id="CHEBI:37563"/>
        <dbReference type="ChEBI" id="CHEBI:57823"/>
        <dbReference type="ChEBI" id="CHEBI:58262"/>
        <dbReference type="EC" id="2.7.7.60"/>
    </reaction>
</comment>
<feature type="site" description="Transition state stabilizer" evidence="11">
    <location>
        <position position="22"/>
    </location>
</feature>
<dbReference type="InterPro" id="IPR026596">
    <property type="entry name" value="IspD/F"/>
</dbReference>
<gene>
    <name evidence="14" type="primary">ispF</name>
    <name evidence="11" type="synonym">ispDF</name>
    <name evidence="14" type="ORF">H9703_01315</name>
</gene>
<evidence type="ECO:0000256" key="5">
    <source>
        <dbReference type="ARBA" id="ARBA00022679"/>
    </source>
</evidence>
<feature type="domain" description="2-C-methyl-D-erythritol 2,4-cyclodiphosphate synthase" evidence="13">
    <location>
        <begin position="233"/>
        <end position="386"/>
    </location>
</feature>
<protein>
    <recommendedName>
        <fullName evidence="11">Bifunctional enzyme IspD/IspF</fullName>
    </recommendedName>
    <domain>
        <recommendedName>
            <fullName evidence="11">2-C-methyl-D-erythritol 4-phosphate cytidylyltransferase</fullName>
            <ecNumber evidence="11">2.7.7.60</ecNumber>
        </recommendedName>
        <alternativeName>
            <fullName evidence="11">4-diphosphocytidyl-2C-methyl-D-erythritol synthase</fullName>
        </alternativeName>
        <alternativeName>
            <fullName evidence="11">MEP cytidylyltransferase</fullName>
            <shortName evidence="11">MCT</shortName>
        </alternativeName>
    </domain>
    <domain>
        <recommendedName>
            <fullName evidence="11">2-C-methyl-D-erythritol 2,4-cyclodiphosphate synthase</fullName>
            <shortName evidence="11">MECDP-synthase</shortName>
            <shortName evidence="11">MECPP-synthase</shortName>
            <shortName evidence="11">MECPS</shortName>
            <ecNumber evidence="11">4.6.1.12</ecNumber>
        </recommendedName>
    </domain>
</protein>
<comment type="function">
    <text evidence="11">Bifunctional enzyme that catalyzes the formation of 4-diphosphocytidyl-2-C-methyl-D-erythritol from CTP and 2-C-methyl-D-erythritol 4-phosphate (MEP) (IspD), and catalyzes the conversion of 4-diphosphocytidyl-2-C-methyl-D-erythritol 2-phosphate (CDP-ME2P) to 2-C-methyl-D-erythritol 2,4-cyclodiphosphate (ME-CPP) with a corresponding release of cytidine 5-monophosphate (CMP) (IspF).</text>
</comment>
<feature type="site" description="Transition state stabilizer" evidence="11">
    <location>
        <position position="365"/>
    </location>
</feature>
<proteinExistence type="inferred from homology"/>
<dbReference type="InterPro" id="IPR029044">
    <property type="entry name" value="Nucleotide-diphossugar_trans"/>
</dbReference>
<comment type="cofactor">
    <cofactor evidence="2 11">
        <name>a divalent metal cation</name>
        <dbReference type="ChEBI" id="CHEBI:60240"/>
    </cofactor>
</comment>
<keyword evidence="9 11" id="KW-0456">Lyase</keyword>
<evidence type="ECO:0000256" key="7">
    <source>
        <dbReference type="ARBA" id="ARBA00022723"/>
    </source>
</evidence>
<dbReference type="EC" id="4.6.1.12" evidence="11"/>
<evidence type="ECO:0000256" key="4">
    <source>
        <dbReference type="ARBA" id="ARBA00008480"/>
    </source>
</evidence>
<dbReference type="SUPFAM" id="SSF53448">
    <property type="entry name" value="Nucleotide-diphospho-sugar transferases"/>
    <property type="match status" value="1"/>
</dbReference>
<evidence type="ECO:0000256" key="2">
    <source>
        <dbReference type="ARBA" id="ARBA00001968"/>
    </source>
</evidence>
<keyword evidence="7 11" id="KW-0479">Metal-binding</keyword>
<comment type="caution">
    <text evidence="11">Lacks conserved residue(s) required for the propagation of feature annotation.</text>
</comment>
<feature type="binding site" evidence="11">
    <location>
        <begin position="293"/>
        <end position="297"/>
    </location>
    <ligand>
        <name>4-CDP-2-C-methyl-D-erythritol 2-phosphate</name>
        <dbReference type="ChEBI" id="CHEBI:57919"/>
    </ligand>
</feature>
<feature type="binding site" evidence="11">
    <location>
        <position position="240"/>
    </location>
    <ligand>
        <name>a divalent metal cation</name>
        <dbReference type="ChEBI" id="CHEBI:60240"/>
    </ligand>
</feature>
<keyword evidence="6 11" id="KW-0548">Nucleotidyltransferase</keyword>
<dbReference type="AlphaFoldDB" id="A0A9D2T357"/>
<dbReference type="InterPro" id="IPR036571">
    <property type="entry name" value="MECDP_synthase_sf"/>
</dbReference>
<dbReference type="SUPFAM" id="SSF69765">
    <property type="entry name" value="IpsF-like"/>
    <property type="match status" value="1"/>
</dbReference>
<keyword evidence="10 11" id="KW-0511">Multifunctional enzyme</keyword>
<dbReference type="NCBIfam" id="TIGR00151">
    <property type="entry name" value="ispF"/>
    <property type="match status" value="1"/>
</dbReference>
<evidence type="ECO:0000256" key="11">
    <source>
        <dbReference type="HAMAP-Rule" id="MF_01520"/>
    </source>
</evidence>
<dbReference type="HAMAP" id="MF_01520">
    <property type="entry name" value="IspDF"/>
    <property type="match status" value="1"/>
</dbReference>
<comment type="catalytic activity">
    <reaction evidence="1 11 12">
        <text>4-CDP-2-C-methyl-D-erythritol 2-phosphate = 2-C-methyl-D-erythritol 2,4-cyclic diphosphate + CMP</text>
        <dbReference type="Rhea" id="RHEA:23864"/>
        <dbReference type="ChEBI" id="CHEBI:57919"/>
        <dbReference type="ChEBI" id="CHEBI:58483"/>
        <dbReference type="ChEBI" id="CHEBI:60377"/>
        <dbReference type="EC" id="4.6.1.12"/>
    </reaction>
</comment>
<dbReference type="GO" id="GO:0016114">
    <property type="term" value="P:terpenoid biosynthetic process"/>
    <property type="evidence" value="ECO:0007669"/>
    <property type="project" value="InterPro"/>
</dbReference>
<comment type="pathway">
    <text evidence="11">Isoprenoid biosynthesis; isopentenyl diphosphate biosynthesis via DXP pathway; isopentenyl diphosphate from 1-deoxy-D-xylulose 5-phosphate: step 2/6.</text>
</comment>
<dbReference type="FunFam" id="3.30.1330.50:FF:000001">
    <property type="entry name" value="2-C-methyl-D-erythritol 2,4-cyclodiphosphate synthase"/>
    <property type="match status" value="1"/>
</dbReference>
<evidence type="ECO:0000313" key="14">
    <source>
        <dbReference type="EMBL" id="HJC44772.1"/>
    </source>
</evidence>
<accession>A0A9D2T357</accession>
<feature type="binding site" evidence="11">
    <location>
        <begin position="364"/>
        <end position="367"/>
    </location>
    <ligand>
        <name>4-CDP-2-C-methyl-D-erythritol 2-phosphate</name>
        <dbReference type="ChEBI" id="CHEBI:57919"/>
    </ligand>
</feature>
<dbReference type="GO" id="GO:0008685">
    <property type="term" value="F:2-C-methyl-D-erythritol 2,4-cyclodiphosphate synthase activity"/>
    <property type="evidence" value="ECO:0007669"/>
    <property type="project" value="UniProtKB-UniRule"/>
</dbReference>
<evidence type="ECO:0000256" key="3">
    <source>
        <dbReference type="ARBA" id="ARBA00004709"/>
    </source>
</evidence>
<name>A0A9D2T357_9FIRM</name>
<evidence type="ECO:0000256" key="9">
    <source>
        <dbReference type="ARBA" id="ARBA00023239"/>
    </source>
</evidence>
<reference evidence="14" key="2">
    <citation type="submission" date="2021-04" db="EMBL/GenBank/DDBJ databases">
        <authorList>
            <person name="Gilroy R."/>
        </authorList>
    </citation>
    <scope>NUCLEOTIDE SEQUENCE</scope>
    <source>
        <strain evidence="14">ChiSjej5B23-2810</strain>
    </source>
</reference>
<comment type="caution">
    <text evidence="14">The sequence shown here is derived from an EMBL/GenBank/DDBJ whole genome shotgun (WGS) entry which is preliminary data.</text>
</comment>
<feature type="region of interest" description="2-C-methyl-D-erythritol 4-phosphate cytidylyltransferase" evidence="11">
    <location>
        <begin position="1"/>
        <end position="234"/>
    </location>
</feature>
<evidence type="ECO:0000256" key="1">
    <source>
        <dbReference type="ARBA" id="ARBA00000200"/>
    </source>
</evidence>
<feature type="binding site" evidence="11">
    <location>
        <begin position="288"/>
        <end position="290"/>
    </location>
    <ligand>
        <name>4-CDP-2-C-methyl-D-erythritol 2-phosphate</name>
        <dbReference type="ChEBI" id="CHEBI:57919"/>
    </ligand>
</feature>
<dbReference type="Gene3D" id="3.30.1330.50">
    <property type="entry name" value="2-C-methyl-D-erythritol 2,4-cyclodiphosphate synthase"/>
    <property type="match status" value="1"/>
</dbReference>
<evidence type="ECO:0000259" key="13">
    <source>
        <dbReference type="Pfam" id="PF02542"/>
    </source>
</evidence>
<comment type="pathway">
    <text evidence="3 11">Isoprenoid biosynthesis; isopentenyl diphosphate biosynthesis via DXP pathway; isopentenyl diphosphate from 1-deoxy-D-xylulose 5-phosphate: step 4/6.</text>
</comment>
<dbReference type="Pfam" id="PF01128">
    <property type="entry name" value="IspD"/>
    <property type="match status" value="1"/>
</dbReference>
<feature type="site" description="Positions MEP for the nucleophilic attack" evidence="11">
    <location>
        <position position="214"/>
    </location>
</feature>
<dbReference type="PANTHER" id="PTHR43181:SF1">
    <property type="entry name" value="2-C-METHYL-D-ERYTHRITOL 2,4-CYCLODIPHOSPHATE SYNTHASE, CHLOROPLASTIC"/>
    <property type="match status" value="1"/>
</dbReference>
<dbReference type="GO" id="GO:0046872">
    <property type="term" value="F:metal ion binding"/>
    <property type="evidence" value="ECO:0007669"/>
    <property type="project" value="UniProtKB-KW"/>
</dbReference>
<comment type="similarity">
    <text evidence="11">In the C-terminal section; belongs to the IspF family.</text>
</comment>
<keyword evidence="5 11" id="KW-0808">Transferase</keyword>